<reference evidence="3 4" key="1">
    <citation type="submission" date="2016-11" db="EMBL/GenBank/DDBJ databases">
        <title>Draft Genome Sequences of Nine Cyanobacterial Strains from Diverse Habitats.</title>
        <authorList>
            <person name="Zhu T."/>
            <person name="Hou S."/>
            <person name="Lu X."/>
            <person name="Hess W.R."/>
        </authorList>
    </citation>
    <scope>NUCLEOTIDE SEQUENCE [LARGE SCALE GENOMIC DNA]</scope>
    <source>
        <strain evidence="3 4">NIES-593</strain>
    </source>
</reference>
<evidence type="ECO:0000313" key="4">
    <source>
        <dbReference type="Proteomes" id="UP000186868"/>
    </source>
</evidence>
<dbReference type="PANTHER" id="PTHR12835">
    <property type="entry name" value="BIOTIN PROTEIN LIGASE"/>
    <property type="match status" value="1"/>
</dbReference>
<dbReference type="GO" id="GO:0005737">
    <property type="term" value="C:cytoplasm"/>
    <property type="evidence" value="ECO:0007669"/>
    <property type="project" value="TreeGrafter"/>
</dbReference>
<dbReference type="OrthoDB" id="9807064at2"/>
<dbReference type="GO" id="GO:0004077">
    <property type="term" value="F:biotin--[biotin carboxyl-carrier protein] ligase activity"/>
    <property type="evidence" value="ECO:0007669"/>
    <property type="project" value="InterPro"/>
</dbReference>
<organism evidence="3 4">
    <name type="scientific">Hydrococcus rivularis NIES-593</name>
    <dbReference type="NCBI Taxonomy" id="1921803"/>
    <lineage>
        <taxon>Bacteria</taxon>
        <taxon>Bacillati</taxon>
        <taxon>Cyanobacteriota</taxon>
        <taxon>Cyanophyceae</taxon>
        <taxon>Pleurocapsales</taxon>
        <taxon>Hydrococcaceae</taxon>
        <taxon>Hydrococcus</taxon>
    </lineage>
</organism>
<dbReference type="PROSITE" id="PS51733">
    <property type="entry name" value="BPL_LPL_CATALYTIC"/>
    <property type="match status" value="1"/>
</dbReference>
<accession>A0A1U7HBR0</accession>
<dbReference type="InterPro" id="IPR045864">
    <property type="entry name" value="aa-tRNA-synth_II/BPL/LPL"/>
</dbReference>
<dbReference type="NCBIfam" id="TIGR00121">
    <property type="entry name" value="birA_ligase"/>
    <property type="match status" value="1"/>
</dbReference>
<evidence type="ECO:0000313" key="3">
    <source>
        <dbReference type="EMBL" id="OKH20965.1"/>
    </source>
</evidence>
<proteinExistence type="predicted"/>
<dbReference type="InterPro" id="IPR004143">
    <property type="entry name" value="BPL_LPL_catalytic"/>
</dbReference>
<evidence type="ECO:0000259" key="2">
    <source>
        <dbReference type="PROSITE" id="PS51733"/>
    </source>
</evidence>
<dbReference type="RefSeq" id="WP_073600730.1">
    <property type="nucleotide sequence ID" value="NZ_MRCB01000024.1"/>
</dbReference>
<feature type="domain" description="BPL/LPL catalytic" evidence="2">
    <location>
        <begin position="15"/>
        <end position="208"/>
    </location>
</feature>
<dbReference type="EMBL" id="MRCB01000024">
    <property type="protein sequence ID" value="OKH20965.1"/>
    <property type="molecule type" value="Genomic_DNA"/>
</dbReference>
<dbReference type="Pfam" id="PF03099">
    <property type="entry name" value="BPL_LplA_LipB"/>
    <property type="match status" value="1"/>
</dbReference>
<dbReference type="Gene3D" id="3.30.930.10">
    <property type="entry name" value="Bira Bifunctional Protein, Domain 2"/>
    <property type="match status" value="1"/>
</dbReference>
<protein>
    <submittedName>
        <fullName evidence="3">Biotin--[acetyl-CoA-carboxylase] ligase</fullName>
    </submittedName>
</protein>
<dbReference type="PANTHER" id="PTHR12835:SF5">
    <property type="entry name" value="BIOTIN--PROTEIN LIGASE"/>
    <property type="match status" value="1"/>
</dbReference>
<evidence type="ECO:0000256" key="1">
    <source>
        <dbReference type="ARBA" id="ARBA00022598"/>
    </source>
</evidence>
<dbReference type="STRING" id="1921803.NIES593_17055"/>
<name>A0A1U7HBR0_9CYAN</name>
<keyword evidence="1 3" id="KW-0436">Ligase</keyword>
<dbReference type="CDD" id="cd16442">
    <property type="entry name" value="BPL"/>
    <property type="match status" value="1"/>
</dbReference>
<sequence length="261" mass="28521">MGLDRQKLAAELLKFSDNQTLQQLSIYLYEIIPSTNQILWELLDDRNLKPPLAAIAAEQTAGRGQWGRQWQSQRGGLYLSVAINLNIPASDAPHLTLFSAWGIAEALRCHDLPVFLKWPNDLILEGRKLGGIKSETLIQQGTIAQAVIGAGINWKNPVPEVGINLQSFPAIHSLEQLAAIAIYGIFFGYQHYLSNGVEILLPSYLNLLQSIGREVTVNGSPGVVVGVNSKGELRVRLHSPGATTEIHLPSGTISLGYDDQL</sequence>
<comment type="caution">
    <text evidence="3">The sequence shown here is derived from an EMBL/GenBank/DDBJ whole genome shotgun (WGS) entry which is preliminary data.</text>
</comment>
<dbReference type="Proteomes" id="UP000186868">
    <property type="component" value="Unassembled WGS sequence"/>
</dbReference>
<keyword evidence="4" id="KW-1185">Reference proteome</keyword>
<dbReference type="AlphaFoldDB" id="A0A1U7HBR0"/>
<dbReference type="InterPro" id="IPR004408">
    <property type="entry name" value="Biotin_CoA_COase_ligase"/>
</dbReference>
<gene>
    <name evidence="3" type="ORF">NIES593_17055</name>
</gene>
<dbReference type="SUPFAM" id="SSF55681">
    <property type="entry name" value="Class II aaRS and biotin synthetases"/>
    <property type="match status" value="1"/>
</dbReference>